<evidence type="ECO:0000313" key="11">
    <source>
        <dbReference type="RefSeq" id="XP_003745964.1"/>
    </source>
</evidence>
<keyword evidence="8" id="KW-0325">Glycoprotein</keyword>
<evidence type="ECO:0000256" key="1">
    <source>
        <dbReference type="ARBA" id="ARBA00004613"/>
    </source>
</evidence>
<gene>
    <name evidence="11" type="primary">LOC100902077</name>
</gene>
<dbReference type="PROSITE" id="PS00135">
    <property type="entry name" value="TRYPSIN_SER"/>
    <property type="match status" value="1"/>
</dbReference>
<dbReference type="InterPro" id="IPR050127">
    <property type="entry name" value="Serine_Proteases_S1"/>
</dbReference>
<sequence length="252" mass="27820">MCGTRLVHQRMPSRIIGGRNVLPGELPFQVALYNERTYYGTGTLISDRHVLTCGHCIDGMNSSKVTIWIGVHRKSLPALITRGRMQTDAMFFVHPAFDRQSLANDIGIIRLKQRVVLDGFVNIICLPARTLEPAPKVFVSGYGYVEPNGPASDFLKIVRLDILPMARCLELLPAFKLNPTTNFCTLSENKDACIGDSGGPVFQEERGRLVQMGIVSWGRGCAVRNSPGVHVNVLAYIDWILGVVDLDRNAQG</sequence>
<dbReference type="AlphaFoldDB" id="A0AAJ6QW34"/>
<evidence type="ECO:0000259" key="9">
    <source>
        <dbReference type="PROSITE" id="PS50240"/>
    </source>
</evidence>
<dbReference type="Proteomes" id="UP000694867">
    <property type="component" value="Unplaced"/>
</dbReference>
<organism evidence="10 11">
    <name type="scientific">Galendromus occidentalis</name>
    <name type="common">western predatory mite</name>
    <dbReference type="NCBI Taxonomy" id="34638"/>
    <lineage>
        <taxon>Eukaryota</taxon>
        <taxon>Metazoa</taxon>
        <taxon>Ecdysozoa</taxon>
        <taxon>Arthropoda</taxon>
        <taxon>Chelicerata</taxon>
        <taxon>Arachnida</taxon>
        <taxon>Acari</taxon>
        <taxon>Parasitiformes</taxon>
        <taxon>Mesostigmata</taxon>
        <taxon>Gamasina</taxon>
        <taxon>Phytoseioidea</taxon>
        <taxon>Phytoseiidae</taxon>
        <taxon>Typhlodrominae</taxon>
        <taxon>Galendromus</taxon>
    </lineage>
</organism>
<keyword evidence="6" id="KW-0720">Serine protease</keyword>
<dbReference type="KEGG" id="goe:100902077"/>
<keyword evidence="3" id="KW-0645">Protease</keyword>
<evidence type="ECO:0000256" key="8">
    <source>
        <dbReference type="ARBA" id="ARBA00023180"/>
    </source>
</evidence>
<dbReference type="InterPro" id="IPR009003">
    <property type="entry name" value="Peptidase_S1_PA"/>
</dbReference>
<dbReference type="PANTHER" id="PTHR24264:SF54">
    <property type="entry name" value="PEPTIDASE S1 DOMAIN-CONTAINING PROTEIN"/>
    <property type="match status" value="1"/>
</dbReference>
<feature type="domain" description="Peptidase S1" evidence="9">
    <location>
        <begin position="15"/>
        <end position="245"/>
    </location>
</feature>
<keyword evidence="7" id="KW-1015">Disulfide bond</keyword>
<dbReference type="PANTHER" id="PTHR24264">
    <property type="entry name" value="TRYPSIN-RELATED"/>
    <property type="match status" value="1"/>
</dbReference>
<dbReference type="PROSITE" id="PS50240">
    <property type="entry name" value="TRYPSIN_DOM"/>
    <property type="match status" value="1"/>
</dbReference>
<proteinExistence type="predicted"/>
<evidence type="ECO:0000256" key="6">
    <source>
        <dbReference type="ARBA" id="ARBA00022825"/>
    </source>
</evidence>
<dbReference type="Pfam" id="PF00089">
    <property type="entry name" value="Trypsin"/>
    <property type="match status" value="1"/>
</dbReference>
<evidence type="ECO:0000256" key="4">
    <source>
        <dbReference type="ARBA" id="ARBA00022729"/>
    </source>
</evidence>
<dbReference type="SUPFAM" id="SSF50494">
    <property type="entry name" value="Trypsin-like serine proteases"/>
    <property type="match status" value="1"/>
</dbReference>
<dbReference type="CDD" id="cd00190">
    <property type="entry name" value="Tryp_SPc"/>
    <property type="match status" value="1"/>
</dbReference>
<dbReference type="InterPro" id="IPR001254">
    <property type="entry name" value="Trypsin_dom"/>
</dbReference>
<reference evidence="11" key="1">
    <citation type="submission" date="2025-08" db="UniProtKB">
        <authorList>
            <consortium name="RefSeq"/>
        </authorList>
    </citation>
    <scope>IDENTIFICATION</scope>
</reference>
<dbReference type="InterPro" id="IPR001314">
    <property type="entry name" value="Peptidase_S1A"/>
</dbReference>
<evidence type="ECO:0000256" key="3">
    <source>
        <dbReference type="ARBA" id="ARBA00022670"/>
    </source>
</evidence>
<dbReference type="Gene3D" id="2.40.10.10">
    <property type="entry name" value="Trypsin-like serine proteases"/>
    <property type="match status" value="1"/>
</dbReference>
<dbReference type="FunFam" id="2.40.10.10:FF:000068">
    <property type="entry name" value="transmembrane protease serine 2"/>
    <property type="match status" value="1"/>
</dbReference>
<dbReference type="GO" id="GO:0006508">
    <property type="term" value="P:proteolysis"/>
    <property type="evidence" value="ECO:0007669"/>
    <property type="project" value="UniProtKB-KW"/>
</dbReference>
<name>A0AAJ6QW34_9ACAR</name>
<protein>
    <submittedName>
        <fullName evidence="11">Trypsin-1-like</fullName>
    </submittedName>
</protein>
<evidence type="ECO:0000256" key="5">
    <source>
        <dbReference type="ARBA" id="ARBA00022801"/>
    </source>
</evidence>
<dbReference type="InterPro" id="IPR033116">
    <property type="entry name" value="TRYPSIN_SER"/>
</dbReference>
<dbReference type="FunFam" id="2.40.10.10:FF:000054">
    <property type="entry name" value="Complement C1r subcomponent"/>
    <property type="match status" value="1"/>
</dbReference>
<keyword evidence="2" id="KW-0964">Secreted</keyword>
<keyword evidence="10" id="KW-1185">Reference proteome</keyword>
<dbReference type="InterPro" id="IPR043504">
    <property type="entry name" value="Peptidase_S1_PA_chymotrypsin"/>
</dbReference>
<accession>A0AAJ6QW34</accession>
<comment type="subcellular location">
    <subcellularLocation>
        <location evidence="1">Secreted</location>
    </subcellularLocation>
</comment>
<dbReference type="SMART" id="SM00020">
    <property type="entry name" value="Tryp_SPc"/>
    <property type="match status" value="1"/>
</dbReference>
<dbReference type="GeneID" id="100902077"/>
<keyword evidence="5" id="KW-0378">Hydrolase</keyword>
<evidence type="ECO:0000256" key="7">
    <source>
        <dbReference type="ARBA" id="ARBA00023157"/>
    </source>
</evidence>
<keyword evidence="4" id="KW-0732">Signal</keyword>
<dbReference type="GO" id="GO:0004252">
    <property type="term" value="F:serine-type endopeptidase activity"/>
    <property type="evidence" value="ECO:0007669"/>
    <property type="project" value="InterPro"/>
</dbReference>
<evidence type="ECO:0000313" key="10">
    <source>
        <dbReference type="Proteomes" id="UP000694867"/>
    </source>
</evidence>
<evidence type="ECO:0000256" key="2">
    <source>
        <dbReference type="ARBA" id="ARBA00022525"/>
    </source>
</evidence>
<dbReference type="GO" id="GO:0005615">
    <property type="term" value="C:extracellular space"/>
    <property type="evidence" value="ECO:0007669"/>
    <property type="project" value="TreeGrafter"/>
</dbReference>
<dbReference type="RefSeq" id="XP_003745964.1">
    <property type="nucleotide sequence ID" value="XM_003745916.1"/>
</dbReference>
<dbReference type="PRINTS" id="PR00722">
    <property type="entry name" value="CHYMOTRYPSIN"/>
</dbReference>